<dbReference type="InterPro" id="IPR005467">
    <property type="entry name" value="His_kinase_dom"/>
</dbReference>
<feature type="compositionally biased region" description="Basic and acidic residues" evidence="7">
    <location>
        <begin position="13"/>
        <end position="24"/>
    </location>
</feature>
<evidence type="ECO:0000256" key="1">
    <source>
        <dbReference type="ARBA" id="ARBA00000085"/>
    </source>
</evidence>
<dbReference type="EC" id="2.7.13.3" evidence="2"/>
<evidence type="ECO:0000259" key="10">
    <source>
        <dbReference type="PROSITE" id="PS50113"/>
    </source>
</evidence>
<dbReference type="PROSITE" id="PS50109">
    <property type="entry name" value="HIS_KIN"/>
    <property type="match status" value="1"/>
</dbReference>
<dbReference type="Gene3D" id="3.30.565.10">
    <property type="entry name" value="Histidine kinase-like ATPase, C-terminal domain"/>
    <property type="match status" value="1"/>
</dbReference>
<feature type="domain" description="PAS" evidence="9">
    <location>
        <begin position="400"/>
        <end position="471"/>
    </location>
</feature>
<feature type="domain" description="PAC" evidence="10">
    <location>
        <begin position="472"/>
        <end position="526"/>
    </location>
</feature>
<dbReference type="SMART" id="SM00091">
    <property type="entry name" value="PAS"/>
    <property type="match status" value="3"/>
</dbReference>
<dbReference type="SUPFAM" id="SSF55781">
    <property type="entry name" value="GAF domain-like"/>
    <property type="match status" value="1"/>
</dbReference>
<sequence>MGANNENSPTQQRSEEQWRQHSTEGHLPSVGTPATTFSSSADNAVSTPDQELEQARQALQSMRQELATVRQELEEARRQINLFSVGGSAFASTEELTEFRRVQELERLGKEVLEKTTTPGSTLEEIISFYLAGIEKIHEGMICSCMRLEGSQLFMIAAPSLPAPFASAVNGATIGRAAGSCGTAAYFGEKVIATDIAQDERWQHVKELALSCGLKASWAFPIMRANKSVLGTLSVYYNQPKAPTPEEEASLESVSSLLQLILENKLADQALRESNERFNLAAAATNDAIYDWAIPSDEMRWGEGFERMFGLGRTKENSSLEAWKKRLHPEDREKVVASLAATLEDPDKDHWGMEYRIIKADGNCKHVSERGFIVRNENRKAIRMVGALQDVTEQKLAEEELRKLSVIAKETINGVIILEPDFKVQWVNHSFTKITGYTLDEVQGSPPGQFLNGEETDRAVMQYIRQQLERKHPFECELLQYAKSGRKCWIRLQVQPLFDDQGQVKNFFALLTDITQEKKEEQQLKLLESVIKNAHEAIAVSKVFPKSKLRPRTIFCNKAYLDLTGYLAEEVIAKQPLLLSGPETDMAALQVLEQAIQDTRAHETELLGYKKSGEKFWAHVSLIPIFNKQNQITHWLTMMRDISARKVYERERELLISELSQNNADLKQYSFIASHNLRAPLSNLKGIVNLIDMDKMPDGQNKLLIEKFKESTLQLSTVIDDLLDVLVIRNGVEVKKERVHLQDAFEKVKASVEELLKETGATLETDFSAVPEVEYNPGYMHSILLNLLTNAIKYRSPDRKLQIVVKAVDLQGRPALQFSDNGLGVDLSRFRERIFGLYQRFHKHKDSKGMGLYIAQSQAKAMGGLLLVDSEVNVGTTFTLLF</sequence>
<dbReference type="Gene3D" id="3.30.450.40">
    <property type="match status" value="1"/>
</dbReference>
<feature type="coiled-coil region" evidence="6">
    <location>
        <begin position="52"/>
        <end position="79"/>
    </location>
</feature>
<dbReference type="InterPro" id="IPR036097">
    <property type="entry name" value="HisK_dim/P_sf"/>
</dbReference>
<evidence type="ECO:0000256" key="6">
    <source>
        <dbReference type="SAM" id="Coils"/>
    </source>
</evidence>
<feature type="domain" description="PAC" evidence="10">
    <location>
        <begin position="351"/>
        <end position="403"/>
    </location>
</feature>
<keyword evidence="4" id="KW-0808">Transferase</keyword>
<dbReference type="InterPro" id="IPR000014">
    <property type="entry name" value="PAS"/>
</dbReference>
<feature type="domain" description="PAS" evidence="9">
    <location>
        <begin position="554"/>
        <end position="599"/>
    </location>
</feature>
<keyword evidence="5" id="KW-0418">Kinase</keyword>
<evidence type="ECO:0000256" key="7">
    <source>
        <dbReference type="SAM" id="MobiDB-lite"/>
    </source>
</evidence>
<gene>
    <name evidence="11" type="ORF">ACFQHR_04620</name>
</gene>
<dbReference type="InterPro" id="IPR003661">
    <property type="entry name" value="HisK_dim/P_dom"/>
</dbReference>
<evidence type="ECO:0000259" key="9">
    <source>
        <dbReference type="PROSITE" id="PS50112"/>
    </source>
</evidence>
<comment type="caution">
    <text evidence="11">The sequence shown here is derived from an EMBL/GenBank/DDBJ whole genome shotgun (WGS) entry which is preliminary data.</text>
</comment>
<dbReference type="InterPro" id="IPR052162">
    <property type="entry name" value="Sensor_kinase/Photoreceptor"/>
</dbReference>
<keyword evidence="6" id="KW-0175">Coiled coil</keyword>
<dbReference type="SMART" id="SM00065">
    <property type="entry name" value="GAF"/>
    <property type="match status" value="1"/>
</dbReference>
<dbReference type="RefSeq" id="WP_066622823.1">
    <property type="nucleotide sequence ID" value="NZ_JBHSYQ010000003.1"/>
</dbReference>
<dbReference type="Gene3D" id="3.30.450.20">
    <property type="entry name" value="PAS domain"/>
    <property type="match status" value="3"/>
</dbReference>
<dbReference type="Pfam" id="PF13185">
    <property type="entry name" value="GAF_2"/>
    <property type="match status" value="1"/>
</dbReference>
<feature type="region of interest" description="Disordered" evidence="7">
    <location>
        <begin position="1"/>
        <end position="51"/>
    </location>
</feature>
<evidence type="ECO:0000313" key="12">
    <source>
        <dbReference type="Proteomes" id="UP001596405"/>
    </source>
</evidence>
<evidence type="ECO:0000256" key="3">
    <source>
        <dbReference type="ARBA" id="ARBA00022553"/>
    </source>
</evidence>
<organism evidence="11 12">
    <name type="scientific">Rufibacter roseus</name>
    <dbReference type="NCBI Taxonomy" id="1567108"/>
    <lineage>
        <taxon>Bacteria</taxon>
        <taxon>Pseudomonadati</taxon>
        <taxon>Bacteroidota</taxon>
        <taxon>Cytophagia</taxon>
        <taxon>Cytophagales</taxon>
        <taxon>Hymenobacteraceae</taxon>
        <taxon>Rufibacter</taxon>
    </lineage>
</organism>
<protein>
    <recommendedName>
        <fullName evidence="2">histidine kinase</fullName>
        <ecNumber evidence="2">2.7.13.3</ecNumber>
    </recommendedName>
</protein>
<feature type="domain" description="Histidine kinase" evidence="8">
    <location>
        <begin position="672"/>
        <end position="882"/>
    </location>
</feature>
<dbReference type="Gene3D" id="1.10.287.130">
    <property type="match status" value="1"/>
</dbReference>
<dbReference type="PROSITE" id="PS50113">
    <property type="entry name" value="PAC"/>
    <property type="match status" value="3"/>
</dbReference>
<keyword evidence="12" id="KW-1185">Reference proteome</keyword>
<comment type="catalytic activity">
    <reaction evidence="1">
        <text>ATP + protein L-histidine = ADP + protein N-phospho-L-histidine.</text>
        <dbReference type="EC" id="2.7.13.3"/>
    </reaction>
</comment>
<dbReference type="SMART" id="SM00387">
    <property type="entry name" value="HATPase_c"/>
    <property type="match status" value="1"/>
</dbReference>
<dbReference type="Pfam" id="PF08447">
    <property type="entry name" value="PAS_3"/>
    <property type="match status" value="1"/>
</dbReference>
<dbReference type="PROSITE" id="PS50112">
    <property type="entry name" value="PAS"/>
    <property type="match status" value="2"/>
</dbReference>
<accession>A0ABW2DKM5</accession>
<dbReference type="PANTHER" id="PTHR43304">
    <property type="entry name" value="PHYTOCHROME-LIKE PROTEIN CPH1"/>
    <property type="match status" value="1"/>
</dbReference>
<dbReference type="InterPro" id="IPR001610">
    <property type="entry name" value="PAC"/>
</dbReference>
<dbReference type="InterPro" id="IPR013655">
    <property type="entry name" value="PAS_fold_3"/>
</dbReference>
<feature type="domain" description="PAC" evidence="10">
    <location>
        <begin position="600"/>
        <end position="654"/>
    </location>
</feature>
<dbReference type="EMBL" id="JBHSYQ010000003">
    <property type="protein sequence ID" value="MFC6996894.1"/>
    <property type="molecule type" value="Genomic_DNA"/>
</dbReference>
<dbReference type="SUPFAM" id="SSF55874">
    <property type="entry name" value="ATPase domain of HSP90 chaperone/DNA topoisomerase II/histidine kinase"/>
    <property type="match status" value="1"/>
</dbReference>
<keyword evidence="3" id="KW-0597">Phosphoprotein</keyword>
<dbReference type="NCBIfam" id="TIGR00229">
    <property type="entry name" value="sensory_box"/>
    <property type="match status" value="3"/>
</dbReference>
<dbReference type="Pfam" id="PF13426">
    <property type="entry name" value="PAS_9"/>
    <property type="match status" value="2"/>
</dbReference>
<dbReference type="InterPro" id="IPR035965">
    <property type="entry name" value="PAS-like_dom_sf"/>
</dbReference>
<dbReference type="CDD" id="cd00130">
    <property type="entry name" value="PAS"/>
    <property type="match status" value="3"/>
</dbReference>
<evidence type="ECO:0000259" key="8">
    <source>
        <dbReference type="PROSITE" id="PS50109"/>
    </source>
</evidence>
<dbReference type="SMART" id="SM00086">
    <property type="entry name" value="PAC"/>
    <property type="match status" value="3"/>
</dbReference>
<feature type="compositionally biased region" description="Polar residues" evidence="7">
    <location>
        <begin position="1"/>
        <end position="12"/>
    </location>
</feature>
<evidence type="ECO:0000256" key="5">
    <source>
        <dbReference type="ARBA" id="ARBA00022777"/>
    </source>
</evidence>
<dbReference type="Pfam" id="PF02518">
    <property type="entry name" value="HATPase_c"/>
    <property type="match status" value="1"/>
</dbReference>
<dbReference type="InterPro" id="IPR003594">
    <property type="entry name" value="HATPase_dom"/>
</dbReference>
<dbReference type="InterPro" id="IPR003018">
    <property type="entry name" value="GAF"/>
</dbReference>
<dbReference type="InterPro" id="IPR029016">
    <property type="entry name" value="GAF-like_dom_sf"/>
</dbReference>
<reference evidence="12" key="1">
    <citation type="journal article" date="2019" name="Int. J. Syst. Evol. Microbiol.">
        <title>The Global Catalogue of Microorganisms (GCM) 10K type strain sequencing project: providing services to taxonomists for standard genome sequencing and annotation.</title>
        <authorList>
            <consortium name="The Broad Institute Genomics Platform"/>
            <consortium name="The Broad Institute Genome Sequencing Center for Infectious Disease"/>
            <person name="Wu L."/>
            <person name="Ma J."/>
        </authorList>
    </citation>
    <scope>NUCLEOTIDE SEQUENCE [LARGE SCALE GENOMIC DNA]</scope>
    <source>
        <strain evidence="12">CGMCC 4.7393</strain>
    </source>
</reference>
<evidence type="ECO:0000313" key="11">
    <source>
        <dbReference type="EMBL" id="MFC6996894.1"/>
    </source>
</evidence>
<evidence type="ECO:0000256" key="2">
    <source>
        <dbReference type="ARBA" id="ARBA00012438"/>
    </source>
</evidence>
<dbReference type="Proteomes" id="UP001596405">
    <property type="component" value="Unassembled WGS sequence"/>
</dbReference>
<name>A0ABW2DKM5_9BACT</name>
<dbReference type="SMART" id="SM00388">
    <property type="entry name" value="HisKA"/>
    <property type="match status" value="1"/>
</dbReference>
<dbReference type="SUPFAM" id="SSF55785">
    <property type="entry name" value="PYP-like sensor domain (PAS domain)"/>
    <property type="match status" value="3"/>
</dbReference>
<evidence type="ECO:0000256" key="4">
    <source>
        <dbReference type="ARBA" id="ARBA00022679"/>
    </source>
</evidence>
<proteinExistence type="predicted"/>
<dbReference type="CDD" id="cd00082">
    <property type="entry name" value="HisKA"/>
    <property type="match status" value="1"/>
</dbReference>
<dbReference type="InterPro" id="IPR036890">
    <property type="entry name" value="HATPase_C_sf"/>
</dbReference>
<feature type="compositionally biased region" description="Polar residues" evidence="7">
    <location>
        <begin position="32"/>
        <end position="49"/>
    </location>
</feature>
<dbReference type="InterPro" id="IPR000700">
    <property type="entry name" value="PAS-assoc_C"/>
</dbReference>
<dbReference type="PANTHER" id="PTHR43304:SF1">
    <property type="entry name" value="PAC DOMAIN-CONTAINING PROTEIN"/>
    <property type="match status" value="1"/>
</dbReference>
<dbReference type="SUPFAM" id="SSF47384">
    <property type="entry name" value="Homodimeric domain of signal transducing histidine kinase"/>
    <property type="match status" value="1"/>
</dbReference>